<accession>X1G9N9</accession>
<protein>
    <submittedName>
        <fullName evidence="1">Uncharacterized protein</fullName>
    </submittedName>
</protein>
<name>X1G9N9_9ZZZZ</name>
<evidence type="ECO:0000313" key="1">
    <source>
        <dbReference type="EMBL" id="GAH54626.1"/>
    </source>
</evidence>
<feature type="non-terminal residue" evidence="1">
    <location>
        <position position="37"/>
    </location>
</feature>
<dbReference type="EMBL" id="BARU01023568">
    <property type="protein sequence ID" value="GAH54626.1"/>
    <property type="molecule type" value="Genomic_DNA"/>
</dbReference>
<sequence length="37" mass="4059">MVILGLWEYFKLLRRGGLTPRPIPSYLAALALLAACA</sequence>
<organism evidence="1">
    <name type="scientific">marine sediment metagenome</name>
    <dbReference type="NCBI Taxonomy" id="412755"/>
    <lineage>
        <taxon>unclassified sequences</taxon>
        <taxon>metagenomes</taxon>
        <taxon>ecological metagenomes</taxon>
    </lineage>
</organism>
<proteinExistence type="predicted"/>
<dbReference type="AlphaFoldDB" id="X1G9N9"/>
<gene>
    <name evidence="1" type="ORF">S03H2_38229</name>
</gene>
<comment type="caution">
    <text evidence="1">The sequence shown here is derived from an EMBL/GenBank/DDBJ whole genome shotgun (WGS) entry which is preliminary data.</text>
</comment>
<reference evidence="1" key="1">
    <citation type="journal article" date="2014" name="Front. Microbiol.">
        <title>High frequency of phylogenetically diverse reductive dehalogenase-homologous genes in deep subseafloor sedimentary metagenomes.</title>
        <authorList>
            <person name="Kawai M."/>
            <person name="Futagami T."/>
            <person name="Toyoda A."/>
            <person name="Takaki Y."/>
            <person name="Nishi S."/>
            <person name="Hori S."/>
            <person name="Arai W."/>
            <person name="Tsubouchi T."/>
            <person name="Morono Y."/>
            <person name="Uchiyama I."/>
            <person name="Ito T."/>
            <person name="Fujiyama A."/>
            <person name="Inagaki F."/>
            <person name="Takami H."/>
        </authorList>
    </citation>
    <scope>NUCLEOTIDE SEQUENCE</scope>
    <source>
        <strain evidence="1">Expedition CK06-06</strain>
    </source>
</reference>